<evidence type="ECO:0000256" key="8">
    <source>
        <dbReference type="HAMAP-Rule" id="MF_03157"/>
    </source>
</evidence>
<dbReference type="RefSeq" id="XP_009834144.1">
    <property type="nucleotide sequence ID" value="XM_009835842.1"/>
</dbReference>
<reference evidence="10" key="1">
    <citation type="submission" date="2013-12" db="EMBL/GenBank/DDBJ databases">
        <title>The Genome Sequence of Aphanomyces astaci APO3.</title>
        <authorList>
            <consortium name="The Broad Institute Genomics Platform"/>
            <person name="Russ C."/>
            <person name="Tyler B."/>
            <person name="van West P."/>
            <person name="Dieguez-Uribeondo J."/>
            <person name="Young S.K."/>
            <person name="Zeng Q."/>
            <person name="Gargeya S."/>
            <person name="Fitzgerald M."/>
            <person name="Abouelleil A."/>
            <person name="Alvarado L."/>
            <person name="Chapman S.B."/>
            <person name="Gainer-Dewar J."/>
            <person name="Goldberg J."/>
            <person name="Griggs A."/>
            <person name="Gujja S."/>
            <person name="Hansen M."/>
            <person name="Howarth C."/>
            <person name="Imamovic A."/>
            <person name="Ireland A."/>
            <person name="Larimer J."/>
            <person name="McCowan C."/>
            <person name="Murphy C."/>
            <person name="Pearson M."/>
            <person name="Poon T.W."/>
            <person name="Priest M."/>
            <person name="Roberts A."/>
            <person name="Saif S."/>
            <person name="Shea T."/>
            <person name="Sykes S."/>
            <person name="Wortman J."/>
            <person name="Nusbaum C."/>
            <person name="Birren B."/>
        </authorList>
    </citation>
    <scope>NUCLEOTIDE SEQUENCE [LARGE SCALE GENOMIC DNA]</scope>
    <source>
        <strain evidence="10">APO3</strain>
    </source>
</reference>
<feature type="binding site" evidence="8">
    <location>
        <begin position="212"/>
        <end position="221"/>
    </location>
    <ligand>
        <name>ATP</name>
        <dbReference type="ChEBI" id="CHEBI:30616"/>
    </ligand>
</feature>
<evidence type="ECO:0000256" key="1">
    <source>
        <dbReference type="ARBA" id="ARBA00022553"/>
    </source>
</evidence>
<feature type="binding site" evidence="8">
    <location>
        <begin position="151"/>
        <end position="157"/>
    </location>
    <ligand>
        <name>(6S)-NADPHX</name>
        <dbReference type="ChEBI" id="CHEBI:64076"/>
    </ligand>
</feature>
<sequence>MDARAIVPPLSFDLYKGQYGKVGIVGGCAEYTGAPYYAGMAALKTGVDLCHIFCTPDAAIPIKCYSPELIVHPYLGTATLGRITAVLPRLDALVLGPGLGRDPDVLSATKSIVAAATELQLPLVLDGDALYLLSTDVLLLRNYTNAILTPNTMEYGRLCVALGLLISLDLAAAAAISPQRVAAALGHVTVLQKGKIDVISDGYTTVEQPSRGIPRRCGGQGDVLAGSVGAFLAWSACRLNQQPKASLLQHPALSLAAFGGSLLTRQSAAIAFAQHGRSTTTPDILASIRSAFATLFED</sequence>
<dbReference type="GO" id="GO:0005524">
    <property type="term" value="F:ATP binding"/>
    <property type="evidence" value="ECO:0007669"/>
    <property type="project" value="UniProtKB-KW"/>
</dbReference>
<dbReference type="SUPFAM" id="SSF53613">
    <property type="entry name" value="Ribokinase-like"/>
    <property type="match status" value="1"/>
</dbReference>
<comment type="cofactor">
    <cofactor evidence="8">
        <name>Mg(2+)</name>
        <dbReference type="ChEBI" id="CHEBI:18420"/>
    </cofactor>
</comment>
<dbReference type="CDD" id="cd01171">
    <property type="entry name" value="YXKO-related"/>
    <property type="match status" value="1"/>
</dbReference>
<dbReference type="InterPro" id="IPR000631">
    <property type="entry name" value="CARKD"/>
</dbReference>
<keyword evidence="1 8" id="KW-0597">Phosphoprotein</keyword>
<keyword evidence="6 8" id="KW-0456">Lyase</keyword>
<comment type="catalytic activity">
    <reaction evidence="8">
        <text>(6S)-NADHX + ATP = ADP + phosphate + NADH + H(+)</text>
        <dbReference type="Rhea" id="RHEA:19017"/>
        <dbReference type="ChEBI" id="CHEBI:15378"/>
        <dbReference type="ChEBI" id="CHEBI:30616"/>
        <dbReference type="ChEBI" id="CHEBI:43474"/>
        <dbReference type="ChEBI" id="CHEBI:57945"/>
        <dbReference type="ChEBI" id="CHEBI:64074"/>
        <dbReference type="ChEBI" id="CHEBI:456216"/>
        <dbReference type="EC" id="4.2.1.93"/>
    </reaction>
</comment>
<dbReference type="GO" id="GO:0110051">
    <property type="term" value="P:metabolite repair"/>
    <property type="evidence" value="ECO:0007669"/>
    <property type="project" value="TreeGrafter"/>
</dbReference>
<feature type="domain" description="YjeF C-terminal" evidence="9">
    <location>
        <begin position="1"/>
        <end position="295"/>
    </location>
</feature>
<keyword evidence="4" id="KW-0521">NADP</keyword>
<evidence type="ECO:0000256" key="2">
    <source>
        <dbReference type="ARBA" id="ARBA00022741"/>
    </source>
</evidence>
<dbReference type="InterPro" id="IPR017953">
    <property type="entry name" value="Carbohydrate_kinase_pred_CS"/>
</dbReference>
<dbReference type="GO" id="GO:0047453">
    <property type="term" value="F:ATP-dependent NAD(P)H-hydrate dehydratase activity"/>
    <property type="evidence" value="ECO:0007669"/>
    <property type="project" value="UniProtKB-UniRule"/>
</dbReference>
<dbReference type="EC" id="4.2.1.93" evidence="8"/>
<evidence type="ECO:0000256" key="3">
    <source>
        <dbReference type="ARBA" id="ARBA00022840"/>
    </source>
</evidence>
<dbReference type="VEuPathDB" id="FungiDB:H257_09591"/>
<comment type="catalytic activity">
    <reaction evidence="7 8">
        <text>(6S)-NADPHX + ATP = ADP + phosphate + NADPH + H(+)</text>
        <dbReference type="Rhea" id="RHEA:32231"/>
        <dbReference type="ChEBI" id="CHEBI:15378"/>
        <dbReference type="ChEBI" id="CHEBI:30616"/>
        <dbReference type="ChEBI" id="CHEBI:43474"/>
        <dbReference type="ChEBI" id="CHEBI:57783"/>
        <dbReference type="ChEBI" id="CHEBI:64076"/>
        <dbReference type="ChEBI" id="CHEBI:456216"/>
        <dbReference type="EC" id="4.2.1.93"/>
    </reaction>
</comment>
<dbReference type="AlphaFoldDB" id="W4GCE3"/>
<comment type="similarity">
    <text evidence="8">Belongs to the NnrD/CARKD family.</text>
</comment>
<evidence type="ECO:0000256" key="5">
    <source>
        <dbReference type="ARBA" id="ARBA00023027"/>
    </source>
</evidence>
<dbReference type="Gene3D" id="3.40.1190.20">
    <property type="match status" value="1"/>
</dbReference>
<dbReference type="PROSITE" id="PS01050">
    <property type="entry name" value="YJEF_C_2"/>
    <property type="match status" value="1"/>
</dbReference>
<evidence type="ECO:0000256" key="6">
    <source>
        <dbReference type="ARBA" id="ARBA00023239"/>
    </source>
</evidence>
<feature type="binding site" evidence="8">
    <location>
        <position position="222"/>
    </location>
    <ligand>
        <name>(6S)-NADPHX</name>
        <dbReference type="ChEBI" id="CHEBI:64076"/>
    </ligand>
</feature>
<accession>W4GCE3</accession>
<dbReference type="OrthoDB" id="8110916at2759"/>
<dbReference type="PROSITE" id="PS51383">
    <property type="entry name" value="YJEF_C_3"/>
    <property type="match status" value="1"/>
</dbReference>
<dbReference type="HAMAP" id="MF_01965">
    <property type="entry name" value="NADHX_dehydratase"/>
    <property type="match status" value="1"/>
</dbReference>
<dbReference type="FunFam" id="3.40.1190.20:FF:000023">
    <property type="entry name" value="ATP-dependent (S)-NAD(P)H-hydrate dehydratase"/>
    <property type="match status" value="1"/>
</dbReference>
<keyword evidence="2 8" id="KW-0547">Nucleotide-binding</keyword>
<dbReference type="InterPro" id="IPR029056">
    <property type="entry name" value="Ribokinase-like"/>
</dbReference>
<dbReference type="EMBL" id="KI913136">
    <property type="protein sequence ID" value="ETV76598.1"/>
    <property type="molecule type" value="Genomic_DNA"/>
</dbReference>
<feature type="binding site" evidence="8">
    <location>
        <position position="98"/>
    </location>
    <ligand>
        <name>(6S)-NADPHX</name>
        <dbReference type="ChEBI" id="CHEBI:64076"/>
    </ligand>
</feature>
<dbReference type="STRING" id="112090.W4GCE3"/>
<organism evidence="10">
    <name type="scientific">Aphanomyces astaci</name>
    <name type="common">Crayfish plague agent</name>
    <dbReference type="NCBI Taxonomy" id="112090"/>
    <lineage>
        <taxon>Eukaryota</taxon>
        <taxon>Sar</taxon>
        <taxon>Stramenopiles</taxon>
        <taxon>Oomycota</taxon>
        <taxon>Saprolegniomycetes</taxon>
        <taxon>Saprolegniales</taxon>
        <taxon>Verrucalvaceae</taxon>
        <taxon>Aphanomyces</taxon>
    </lineage>
</organism>
<name>W4GCE3_APHAT</name>
<dbReference type="Pfam" id="PF01256">
    <property type="entry name" value="Carb_kinase"/>
    <property type="match status" value="1"/>
</dbReference>
<dbReference type="PANTHER" id="PTHR12592">
    <property type="entry name" value="ATP-DEPENDENT (S)-NAD(P)H-HYDRATE DEHYDRATASE FAMILY MEMBER"/>
    <property type="match status" value="1"/>
</dbReference>
<protein>
    <recommendedName>
        <fullName evidence="8">ATP-dependent (S)-NAD(P)H-hydrate dehydratase</fullName>
        <ecNumber evidence="8">4.2.1.93</ecNumber>
    </recommendedName>
    <alternativeName>
        <fullName evidence="8">ATP-dependent NAD(P)HX dehydratase</fullName>
    </alternativeName>
</protein>
<evidence type="ECO:0000313" key="10">
    <source>
        <dbReference type="EMBL" id="ETV76598.1"/>
    </source>
</evidence>
<dbReference type="GO" id="GO:0046496">
    <property type="term" value="P:nicotinamide nucleotide metabolic process"/>
    <property type="evidence" value="ECO:0007669"/>
    <property type="project" value="UniProtKB-UniRule"/>
</dbReference>
<evidence type="ECO:0000259" key="9">
    <source>
        <dbReference type="PROSITE" id="PS51383"/>
    </source>
</evidence>
<gene>
    <name evidence="10" type="ORF">H257_09591</name>
</gene>
<keyword evidence="3 8" id="KW-0067">ATP-binding</keyword>
<keyword evidence="5 8" id="KW-0520">NAD</keyword>
<proteinExistence type="inferred from homology"/>
<dbReference type="PANTHER" id="PTHR12592:SF0">
    <property type="entry name" value="ATP-DEPENDENT (S)-NAD(P)H-HYDRATE DEHYDRATASE"/>
    <property type="match status" value="1"/>
</dbReference>
<dbReference type="NCBIfam" id="TIGR00196">
    <property type="entry name" value="yjeF_cterm"/>
    <property type="match status" value="1"/>
</dbReference>
<dbReference type="GeneID" id="20811587"/>
<evidence type="ECO:0000256" key="4">
    <source>
        <dbReference type="ARBA" id="ARBA00022857"/>
    </source>
</evidence>
<evidence type="ECO:0000256" key="7">
    <source>
        <dbReference type="ARBA" id="ARBA00047472"/>
    </source>
</evidence>
<comment type="function">
    <text evidence="8">Catalyzes the dehydration of the S-form of NAD(P)HX at the expense of ATP, which is converted to ADP. Together with NAD(P)HX epimerase, which catalyzes the epimerization of the S- and R-forms, the enzyme allows the repair of both epimers of NAD(P)HX, a damaged form of NAD(P)H that is a result of enzymatic or heat-dependent hydration.</text>
</comment>
<dbReference type="RefSeq" id="XP_009834146.1">
    <property type="nucleotide sequence ID" value="XM_009835844.1"/>
</dbReference>
<dbReference type="EMBL" id="KI913136">
    <property type="protein sequence ID" value="ETV76599.1"/>
    <property type="molecule type" value="Genomic_DNA"/>
</dbReference>
<feature type="binding site" evidence="8">
    <location>
        <begin position="193"/>
        <end position="197"/>
    </location>
    <ligand>
        <name>ATP</name>
        <dbReference type="ChEBI" id="CHEBI:30616"/>
    </ligand>
</feature>